<name>A0A645BKB1_9ZZZZ</name>
<evidence type="ECO:0000256" key="2">
    <source>
        <dbReference type="ARBA" id="ARBA00022475"/>
    </source>
</evidence>
<feature type="transmembrane region" description="Helical" evidence="6">
    <location>
        <begin position="249"/>
        <end position="277"/>
    </location>
</feature>
<gene>
    <name evidence="8" type="ORF">SDC9_112697</name>
</gene>
<evidence type="ECO:0000256" key="3">
    <source>
        <dbReference type="ARBA" id="ARBA00022692"/>
    </source>
</evidence>
<comment type="caution">
    <text evidence="8">The sequence shown here is derived from an EMBL/GenBank/DDBJ whole genome shotgun (WGS) entry which is preliminary data.</text>
</comment>
<keyword evidence="5 6" id="KW-0472">Membrane</keyword>
<dbReference type="InterPro" id="IPR051447">
    <property type="entry name" value="Lipoprotein-release_system"/>
</dbReference>
<accession>A0A645BKB1</accession>
<evidence type="ECO:0000313" key="8">
    <source>
        <dbReference type="EMBL" id="MPM65795.1"/>
    </source>
</evidence>
<evidence type="ECO:0000256" key="4">
    <source>
        <dbReference type="ARBA" id="ARBA00022989"/>
    </source>
</evidence>
<evidence type="ECO:0000256" key="1">
    <source>
        <dbReference type="ARBA" id="ARBA00004651"/>
    </source>
</evidence>
<comment type="subcellular location">
    <subcellularLocation>
        <location evidence="1">Cell membrane</location>
        <topology evidence="1">Multi-pass membrane protein</topology>
    </subcellularLocation>
</comment>
<dbReference type="InterPro" id="IPR003838">
    <property type="entry name" value="ABC3_permease_C"/>
</dbReference>
<feature type="domain" description="ABC3 transporter permease C-terminal" evidence="7">
    <location>
        <begin position="207"/>
        <end position="338"/>
    </location>
</feature>
<dbReference type="PANTHER" id="PTHR30489">
    <property type="entry name" value="LIPOPROTEIN-RELEASING SYSTEM TRANSMEMBRANE PROTEIN LOLE"/>
    <property type="match status" value="1"/>
</dbReference>
<feature type="transmembrane region" description="Helical" evidence="6">
    <location>
        <begin position="311"/>
        <end position="331"/>
    </location>
</feature>
<evidence type="ECO:0000256" key="6">
    <source>
        <dbReference type="SAM" id="Phobius"/>
    </source>
</evidence>
<keyword evidence="2" id="KW-1003">Cell membrane</keyword>
<proteinExistence type="predicted"/>
<keyword evidence="3 6" id="KW-0812">Transmembrane</keyword>
<dbReference type="AlphaFoldDB" id="A0A645BKB1"/>
<dbReference type="EMBL" id="VSSQ01020721">
    <property type="protein sequence ID" value="MPM65795.1"/>
    <property type="molecule type" value="Genomic_DNA"/>
</dbReference>
<feature type="transmembrane region" description="Helical" evidence="6">
    <location>
        <begin position="206"/>
        <end position="229"/>
    </location>
</feature>
<reference evidence="8" key="1">
    <citation type="submission" date="2019-08" db="EMBL/GenBank/DDBJ databases">
        <authorList>
            <person name="Kucharzyk K."/>
            <person name="Murdoch R.W."/>
            <person name="Higgins S."/>
            <person name="Loffler F."/>
        </authorList>
    </citation>
    <scope>NUCLEOTIDE SEQUENCE</scope>
</reference>
<organism evidence="8">
    <name type="scientific">bioreactor metagenome</name>
    <dbReference type="NCBI Taxonomy" id="1076179"/>
    <lineage>
        <taxon>unclassified sequences</taxon>
        <taxon>metagenomes</taxon>
        <taxon>ecological metagenomes</taxon>
    </lineage>
</organism>
<dbReference type="GO" id="GO:0044874">
    <property type="term" value="P:lipoprotein localization to outer membrane"/>
    <property type="evidence" value="ECO:0007669"/>
    <property type="project" value="TreeGrafter"/>
</dbReference>
<evidence type="ECO:0000256" key="5">
    <source>
        <dbReference type="ARBA" id="ARBA00023136"/>
    </source>
</evidence>
<dbReference type="PANTHER" id="PTHR30489:SF0">
    <property type="entry name" value="LIPOPROTEIN-RELEASING SYSTEM TRANSMEMBRANE PROTEIN LOLE"/>
    <property type="match status" value="1"/>
</dbReference>
<dbReference type="Pfam" id="PF02687">
    <property type="entry name" value="FtsX"/>
    <property type="match status" value="1"/>
</dbReference>
<keyword evidence="4 6" id="KW-1133">Transmembrane helix</keyword>
<sequence length="345" mass="38424">MTNPEHNLVHYILSEVAIDSLSKNKEVPEEIAHRAFELKEQPFTSKKNLAAELKLKDDDSLLINTISSICSVKANYLNEDDSGLLVSYRLSQYLKVGVGDSIVLIGQGYQGMSAAGVFPVRGIIKVPSPDLDNKLIYMTLSNAEEYLSAYGKLTSIAINLKNTNEMIATQKRISAIFNNQNEIVIKNWEEISPVLKQQIEGDSNGGILFIMILYVIIFFGIFGTVQMMISERRREFGVMISLGMKKGRLALIIITEMLFLGSLGIFSGMVASIPFIVYGHIHPIRITGEMAKMYIDMGFDPVMPMLLFESYFFIQAAVVFLMVLAATVLPVRSILKINLIKALHG</sequence>
<evidence type="ECO:0000259" key="7">
    <source>
        <dbReference type="Pfam" id="PF02687"/>
    </source>
</evidence>
<dbReference type="GO" id="GO:0098797">
    <property type="term" value="C:plasma membrane protein complex"/>
    <property type="evidence" value="ECO:0007669"/>
    <property type="project" value="TreeGrafter"/>
</dbReference>
<protein>
    <recommendedName>
        <fullName evidence="7">ABC3 transporter permease C-terminal domain-containing protein</fullName>
    </recommendedName>
</protein>